<gene>
    <name evidence="2" type="ORF">NDU88_004404</name>
</gene>
<evidence type="ECO:0000313" key="3">
    <source>
        <dbReference type="Proteomes" id="UP001066276"/>
    </source>
</evidence>
<reference evidence="2" key="1">
    <citation type="journal article" date="2022" name="bioRxiv">
        <title>Sequencing and chromosome-scale assembly of the giantPleurodeles waltlgenome.</title>
        <authorList>
            <person name="Brown T."/>
            <person name="Elewa A."/>
            <person name="Iarovenko S."/>
            <person name="Subramanian E."/>
            <person name="Araus A.J."/>
            <person name="Petzold A."/>
            <person name="Susuki M."/>
            <person name="Suzuki K.-i.T."/>
            <person name="Hayashi T."/>
            <person name="Toyoda A."/>
            <person name="Oliveira C."/>
            <person name="Osipova E."/>
            <person name="Leigh N.D."/>
            <person name="Simon A."/>
            <person name="Yun M.H."/>
        </authorList>
    </citation>
    <scope>NUCLEOTIDE SEQUENCE</scope>
    <source>
        <strain evidence="2">20211129_DDA</strain>
        <tissue evidence="2">Liver</tissue>
    </source>
</reference>
<feature type="signal peptide" evidence="1">
    <location>
        <begin position="1"/>
        <end position="26"/>
    </location>
</feature>
<accession>A0AAV7UI38</accession>
<organism evidence="2 3">
    <name type="scientific">Pleurodeles waltl</name>
    <name type="common">Iberian ribbed newt</name>
    <dbReference type="NCBI Taxonomy" id="8319"/>
    <lineage>
        <taxon>Eukaryota</taxon>
        <taxon>Metazoa</taxon>
        <taxon>Chordata</taxon>
        <taxon>Craniata</taxon>
        <taxon>Vertebrata</taxon>
        <taxon>Euteleostomi</taxon>
        <taxon>Amphibia</taxon>
        <taxon>Batrachia</taxon>
        <taxon>Caudata</taxon>
        <taxon>Salamandroidea</taxon>
        <taxon>Salamandridae</taxon>
        <taxon>Pleurodelinae</taxon>
        <taxon>Pleurodeles</taxon>
    </lineage>
</organism>
<dbReference type="Proteomes" id="UP001066276">
    <property type="component" value="Chromosome 3_1"/>
</dbReference>
<evidence type="ECO:0000256" key="1">
    <source>
        <dbReference type="SAM" id="SignalP"/>
    </source>
</evidence>
<evidence type="ECO:0008006" key="4">
    <source>
        <dbReference type="Google" id="ProtNLM"/>
    </source>
</evidence>
<name>A0AAV7UI38_PLEWA</name>
<comment type="caution">
    <text evidence="2">The sequence shown here is derived from an EMBL/GenBank/DDBJ whole genome shotgun (WGS) entry which is preliminary data.</text>
</comment>
<keyword evidence="3" id="KW-1185">Reference proteome</keyword>
<proteinExistence type="predicted"/>
<protein>
    <recommendedName>
        <fullName evidence="4">Secreted protein</fullName>
    </recommendedName>
</protein>
<evidence type="ECO:0000313" key="2">
    <source>
        <dbReference type="EMBL" id="KAJ1187629.1"/>
    </source>
</evidence>
<dbReference type="AlphaFoldDB" id="A0AAV7UI38"/>
<sequence>MGHTHPQAWACLWCWLGKRSAPLAEGCVGGDHCHVVGWGGVKTSYGITGPCVARLAWEEEQERPARDGERHDCGALRCDSVVGNEAKDVACS</sequence>
<keyword evidence="1" id="KW-0732">Signal</keyword>
<feature type="chain" id="PRO_5044000940" description="Secreted protein" evidence="1">
    <location>
        <begin position="27"/>
        <end position="92"/>
    </location>
</feature>
<dbReference type="EMBL" id="JANPWB010000005">
    <property type="protein sequence ID" value="KAJ1187629.1"/>
    <property type="molecule type" value="Genomic_DNA"/>
</dbReference>